<dbReference type="AlphaFoldDB" id="A0AAD7DDX5"/>
<dbReference type="Proteomes" id="UP001221757">
    <property type="component" value="Unassembled WGS sequence"/>
</dbReference>
<evidence type="ECO:0000313" key="2">
    <source>
        <dbReference type="Proteomes" id="UP001221757"/>
    </source>
</evidence>
<sequence>MALIPQTLRICGPHLFAGASARSGGANYCIQTIRSRQRIFWRRRRRWPRRAWTNNAARTYCRTWRPTSYSPTSESSPESLLQLLLTIITCRLLHLELAYFTYCSKRELVVVVVEIPPIHMTGCQVLFQSGRSVFLQIQISESGSINARLKSYLSTDSAVAAEWLETYGYSRKGPVRITVPIVDEAPSPTLSSHTTTQRLSLFICEYVHREDTQWHKVRAEEQNRVAGGGGVMSMPALSAVCAGVQFVSL</sequence>
<dbReference type="EMBL" id="JARKIE010000075">
    <property type="protein sequence ID" value="KAJ7689031.1"/>
    <property type="molecule type" value="Genomic_DNA"/>
</dbReference>
<organism evidence="1 2">
    <name type="scientific">Mycena rosella</name>
    <name type="common">Pink bonnet</name>
    <name type="synonym">Agaricus rosellus</name>
    <dbReference type="NCBI Taxonomy" id="1033263"/>
    <lineage>
        <taxon>Eukaryota</taxon>
        <taxon>Fungi</taxon>
        <taxon>Dikarya</taxon>
        <taxon>Basidiomycota</taxon>
        <taxon>Agaricomycotina</taxon>
        <taxon>Agaricomycetes</taxon>
        <taxon>Agaricomycetidae</taxon>
        <taxon>Agaricales</taxon>
        <taxon>Marasmiineae</taxon>
        <taxon>Mycenaceae</taxon>
        <taxon>Mycena</taxon>
    </lineage>
</organism>
<reference evidence="1" key="1">
    <citation type="submission" date="2023-03" db="EMBL/GenBank/DDBJ databases">
        <title>Massive genome expansion in bonnet fungi (Mycena s.s.) driven by repeated elements and novel gene families across ecological guilds.</title>
        <authorList>
            <consortium name="Lawrence Berkeley National Laboratory"/>
            <person name="Harder C.B."/>
            <person name="Miyauchi S."/>
            <person name="Viragh M."/>
            <person name="Kuo A."/>
            <person name="Thoen E."/>
            <person name="Andreopoulos B."/>
            <person name="Lu D."/>
            <person name="Skrede I."/>
            <person name="Drula E."/>
            <person name="Henrissat B."/>
            <person name="Morin E."/>
            <person name="Kohler A."/>
            <person name="Barry K."/>
            <person name="LaButti K."/>
            <person name="Morin E."/>
            <person name="Salamov A."/>
            <person name="Lipzen A."/>
            <person name="Mereny Z."/>
            <person name="Hegedus B."/>
            <person name="Baldrian P."/>
            <person name="Stursova M."/>
            <person name="Weitz H."/>
            <person name="Taylor A."/>
            <person name="Grigoriev I.V."/>
            <person name="Nagy L.G."/>
            <person name="Martin F."/>
            <person name="Kauserud H."/>
        </authorList>
    </citation>
    <scope>NUCLEOTIDE SEQUENCE</scope>
    <source>
        <strain evidence="1">CBHHK067</strain>
    </source>
</reference>
<protein>
    <submittedName>
        <fullName evidence="1">Uncharacterized protein</fullName>
    </submittedName>
</protein>
<name>A0AAD7DDX5_MYCRO</name>
<comment type="caution">
    <text evidence="1">The sequence shown here is derived from an EMBL/GenBank/DDBJ whole genome shotgun (WGS) entry which is preliminary data.</text>
</comment>
<accession>A0AAD7DDX5</accession>
<keyword evidence="2" id="KW-1185">Reference proteome</keyword>
<gene>
    <name evidence="1" type="ORF">B0H17DRAFT_647266</name>
</gene>
<proteinExistence type="predicted"/>
<evidence type="ECO:0000313" key="1">
    <source>
        <dbReference type="EMBL" id="KAJ7689031.1"/>
    </source>
</evidence>